<sequence>MIQKIDVQESFATPVKPKQPIPWRRLATGTMFVLLGLAVASIGVSLISYRLAHYIVENGLINGRTTELRSPIDGNVKAFYARPGVSVRSRQVLARIGVDPSPQQEQIRLQIERTQEEQKQQQNQFQQERLQIEGELQTNLSQLESAQQTLAILRSQLLDLDQQYNSLGKVNVQLAEKEVAQANAALEAAKAKATAARLDYERYTQLVKDGIVPQQKVDQLRFAWQSVTAEVQQAQANLTAAKDSLQAFQTGVTLNNNSTSLLDQRTKLMQLIQTQTVLVTTLTTQVENSRERLKQTQAFKPSSILQPVSTTRRYLARQDHEVVAPTAGIVYRTFREAGEQINRTESILTMLDCNELWVEAVVPANEVSNLQMQKPVSVEIAGYPEIIAGEIDLIQPISGQGIAQQLPSTQAQALSPSVPPNLAGQPLARVTVRIPPPPQYSQSNQFCGVGQLTRLTFQKKPFNLPNWQSLGLSNFRLPGQN</sequence>
<dbReference type="SUPFAM" id="SSF111369">
    <property type="entry name" value="HlyD-like secretion proteins"/>
    <property type="match status" value="1"/>
</dbReference>
<dbReference type="Pfam" id="PF25876">
    <property type="entry name" value="HH_MFP_RND"/>
    <property type="match status" value="1"/>
</dbReference>
<dbReference type="Proteomes" id="UP001576774">
    <property type="component" value="Unassembled WGS sequence"/>
</dbReference>
<proteinExistence type="predicted"/>
<dbReference type="PANTHER" id="PTHR32347">
    <property type="entry name" value="EFFLUX SYSTEM COMPONENT YKNX-RELATED"/>
    <property type="match status" value="1"/>
</dbReference>
<feature type="coiled-coil region" evidence="3">
    <location>
        <begin position="104"/>
        <end position="206"/>
    </location>
</feature>
<keyword evidence="4" id="KW-1133">Transmembrane helix</keyword>
<feature type="domain" description="Multidrug resistance protein MdtA-like alpha-helical hairpin" evidence="5">
    <location>
        <begin position="179"/>
        <end position="245"/>
    </location>
</feature>
<reference evidence="6 7" key="1">
    <citation type="submission" date="2024-09" db="EMBL/GenBank/DDBJ databases">
        <title>Floridaenema gen nov. (Aerosakkonemataceae, Aerosakkonematales ord. nov., Cyanobacteria) from benthic tropical and subtropical fresh waters, with the description of four new species.</title>
        <authorList>
            <person name="Moretto J.A."/>
            <person name="Berthold D.E."/>
            <person name="Lefler F.W."/>
            <person name="Huang I.-S."/>
            <person name="Laughinghouse H. IV."/>
        </authorList>
    </citation>
    <scope>NUCLEOTIDE SEQUENCE [LARGE SCALE GENOMIC DNA]</scope>
    <source>
        <strain evidence="6 7">BLCC-F46</strain>
    </source>
</reference>
<evidence type="ECO:0000313" key="7">
    <source>
        <dbReference type="Proteomes" id="UP001576774"/>
    </source>
</evidence>
<keyword evidence="2 3" id="KW-0175">Coiled coil</keyword>
<evidence type="ECO:0000256" key="2">
    <source>
        <dbReference type="ARBA" id="ARBA00023054"/>
    </source>
</evidence>
<protein>
    <submittedName>
        <fullName evidence="6">HlyD family secretion protein</fullName>
    </submittedName>
</protein>
<dbReference type="Gene3D" id="1.10.287.470">
    <property type="entry name" value="Helix hairpin bin"/>
    <property type="match status" value="1"/>
</dbReference>
<keyword evidence="7" id="KW-1185">Reference proteome</keyword>
<dbReference type="InterPro" id="IPR050465">
    <property type="entry name" value="UPF0194_transport"/>
</dbReference>
<accession>A0ABV4XGW9</accession>
<evidence type="ECO:0000256" key="1">
    <source>
        <dbReference type="ARBA" id="ARBA00004196"/>
    </source>
</evidence>
<evidence type="ECO:0000259" key="5">
    <source>
        <dbReference type="Pfam" id="PF25876"/>
    </source>
</evidence>
<evidence type="ECO:0000256" key="4">
    <source>
        <dbReference type="SAM" id="Phobius"/>
    </source>
</evidence>
<organism evidence="6 7">
    <name type="scientific">Floridaenema aerugineum BLCC-F46</name>
    <dbReference type="NCBI Taxonomy" id="3153654"/>
    <lineage>
        <taxon>Bacteria</taxon>
        <taxon>Bacillati</taxon>
        <taxon>Cyanobacteriota</taxon>
        <taxon>Cyanophyceae</taxon>
        <taxon>Oscillatoriophycideae</taxon>
        <taxon>Aerosakkonematales</taxon>
        <taxon>Aerosakkonemataceae</taxon>
        <taxon>Floridanema</taxon>
        <taxon>Floridanema aerugineum</taxon>
    </lineage>
</organism>
<keyword evidence="4" id="KW-0472">Membrane</keyword>
<name>A0ABV4XGW9_9CYAN</name>
<dbReference type="RefSeq" id="WP_413274901.1">
    <property type="nucleotide sequence ID" value="NZ_JBHFNQ010000255.1"/>
</dbReference>
<evidence type="ECO:0000313" key="6">
    <source>
        <dbReference type="EMBL" id="MFB2881939.1"/>
    </source>
</evidence>
<comment type="subcellular location">
    <subcellularLocation>
        <location evidence="1">Cell envelope</location>
    </subcellularLocation>
</comment>
<dbReference type="EMBL" id="JBHFNQ010000255">
    <property type="protein sequence ID" value="MFB2881939.1"/>
    <property type="molecule type" value="Genomic_DNA"/>
</dbReference>
<gene>
    <name evidence="6" type="ORF">ACE1CC_34260</name>
</gene>
<evidence type="ECO:0000256" key="3">
    <source>
        <dbReference type="SAM" id="Coils"/>
    </source>
</evidence>
<comment type="caution">
    <text evidence="6">The sequence shown here is derived from an EMBL/GenBank/DDBJ whole genome shotgun (WGS) entry which is preliminary data.</text>
</comment>
<dbReference type="Gene3D" id="2.40.30.170">
    <property type="match status" value="1"/>
</dbReference>
<feature type="transmembrane region" description="Helical" evidence="4">
    <location>
        <begin position="26"/>
        <end position="49"/>
    </location>
</feature>
<dbReference type="PANTHER" id="PTHR32347:SF23">
    <property type="entry name" value="BLL5650 PROTEIN"/>
    <property type="match status" value="1"/>
</dbReference>
<keyword evidence="4" id="KW-0812">Transmembrane</keyword>
<dbReference type="InterPro" id="IPR058624">
    <property type="entry name" value="MdtA-like_HH"/>
</dbReference>